<protein>
    <submittedName>
        <fullName evidence="2">Unplaced genomic scaffold supercont1.6, whole genome shotgun sequence</fullName>
    </submittedName>
</protein>
<evidence type="ECO:0000313" key="2">
    <source>
        <dbReference type="EMBL" id="KIR48203.1"/>
    </source>
</evidence>
<dbReference type="AlphaFoldDB" id="A0A0D0UJ65"/>
<gene>
    <name evidence="2" type="ORF">I312_02720</name>
</gene>
<proteinExistence type="predicted"/>
<organism evidence="2">
    <name type="scientific">Cryptococcus bacillisporus CA1280</name>
    <dbReference type="NCBI Taxonomy" id="1296109"/>
    <lineage>
        <taxon>Eukaryota</taxon>
        <taxon>Fungi</taxon>
        <taxon>Dikarya</taxon>
        <taxon>Basidiomycota</taxon>
        <taxon>Agaricomycotina</taxon>
        <taxon>Tremellomycetes</taxon>
        <taxon>Tremellales</taxon>
        <taxon>Cryptococcaceae</taxon>
        <taxon>Cryptococcus</taxon>
        <taxon>Cryptococcus gattii species complex</taxon>
    </lineage>
</organism>
<sequence length="111" mass="13297">MARHRERPHRRGHRTRRRKSYAHRWLGARLGGHCQRTGQPSVRHRTSQSTRHHIAGHTSLHLPFFLLRPSFPHCIRLWSCGFRRQRLSFRRVYKPPTTYIHTPTSNTPHIT</sequence>
<accession>A0A0D0UJ65</accession>
<feature type="region of interest" description="Disordered" evidence="1">
    <location>
        <begin position="1"/>
        <end position="20"/>
    </location>
</feature>
<reference evidence="2" key="1">
    <citation type="submission" date="2015-01" db="EMBL/GenBank/DDBJ databases">
        <title>The Genome Sequence of Cryptococcus gattii CA1280.</title>
        <authorList>
            <consortium name="The Broad Institute Genomics Platform"/>
            <person name="Cuomo C."/>
            <person name="Litvintseva A."/>
            <person name="Chen Y."/>
            <person name="Heitman J."/>
            <person name="Sun S."/>
            <person name="Springer D."/>
            <person name="Dromer F."/>
            <person name="Young S."/>
            <person name="Zeng Q."/>
            <person name="Gargeya S."/>
            <person name="Abouelleil A."/>
            <person name="Alvarado L."/>
            <person name="Chapman S.B."/>
            <person name="Gainer-Dewar J."/>
            <person name="Goldberg J."/>
            <person name="Griggs A."/>
            <person name="Gujja S."/>
            <person name="Hansen M."/>
            <person name="Howarth C."/>
            <person name="Imamovic A."/>
            <person name="Larimer J."/>
            <person name="Murphy C."/>
            <person name="Naylor J."/>
            <person name="Pearson M."/>
            <person name="Priest M."/>
            <person name="Roberts A."/>
            <person name="Saif S."/>
            <person name="Shea T."/>
            <person name="Sykes S."/>
            <person name="Wortman J."/>
            <person name="Nusbaum C."/>
            <person name="Birren B."/>
        </authorList>
    </citation>
    <scope>NUCLEOTIDE SEQUENCE [LARGE SCALE GENOMIC DNA]</scope>
    <source>
        <strain evidence="2">CA1280</strain>
    </source>
</reference>
<name>A0A0D0UJ65_CRYGA</name>
<dbReference type="EMBL" id="KN847978">
    <property type="protein sequence ID" value="KIR48203.1"/>
    <property type="molecule type" value="Genomic_DNA"/>
</dbReference>
<dbReference type="HOGENOM" id="CLU_2158252_0_0_1"/>
<evidence type="ECO:0000256" key="1">
    <source>
        <dbReference type="SAM" id="MobiDB-lite"/>
    </source>
</evidence>